<dbReference type="EMBL" id="CAJOBR010086284">
    <property type="protein sequence ID" value="CAF5133227.1"/>
    <property type="molecule type" value="Genomic_DNA"/>
</dbReference>
<comment type="caution">
    <text evidence="5">The sequence shown here is derived from an EMBL/GenBank/DDBJ whole genome shotgun (WGS) entry which is preliminary data.</text>
</comment>
<accession>A0A822FYC6</accession>
<evidence type="ECO:0000313" key="5">
    <source>
        <dbReference type="EMBL" id="CAF5133227.1"/>
    </source>
</evidence>
<evidence type="ECO:0000313" key="6">
    <source>
        <dbReference type="EMBL" id="CAF5144149.1"/>
    </source>
</evidence>
<name>A0A822FYC6_9BILA</name>
<comment type="subcellular location">
    <subcellularLocation>
        <location evidence="1">Cytoplasm</location>
    </subcellularLocation>
</comment>
<keyword evidence="4" id="KW-0677">Repeat</keyword>
<dbReference type="AlphaFoldDB" id="A0A822FYC6"/>
<evidence type="ECO:0000256" key="1">
    <source>
        <dbReference type="ARBA" id="ARBA00004496"/>
    </source>
</evidence>
<dbReference type="GO" id="GO:0005737">
    <property type="term" value="C:cytoplasm"/>
    <property type="evidence" value="ECO:0007669"/>
    <property type="project" value="UniProtKB-SubCell"/>
</dbReference>
<evidence type="ECO:0000256" key="3">
    <source>
        <dbReference type="ARBA" id="ARBA00022614"/>
    </source>
</evidence>
<dbReference type="GO" id="GO:0005634">
    <property type="term" value="C:nucleus"/>
    <property type="evidence" value="ECO:0007669"/>
    <property type="project" value="TreeGrafter"/>
</dbReference>
<dbReference type="Proteomes" id="UP000663848">
    <property type="component" value="Unassembled WGS sequence"/>
</dbReference>
<organism evidence="5 7">
    <name type="scientific">Rotaria socialis</name>
    <dbReference type="NCBI Taxonomy" id="392032"/>
    <lineage>
        <taxon>Eukaryota</taxon>
        <taxon>Metazoa</taxon>
        <taxon>Spiralia</taxon>
        <taxon>Gnathifera</taxon>
        <taxon>Rotifera</taxon>
        <taxon>Eurotatoria</taxon>
        <taxon>Bdelloidea</taxon>
        <taxon>Philodinida</taxon>
        <taxon>Philodinidae</taxon>
        <taxon>Rotaria</taxon>
    </lineage>
</organism>
<keyword evidence="3" id="KW-0433">Leucine-rich repeat</keyword>
<reference evidence="5" key="1">
    <citation type="submission" date="2021-02" db="EMBL/GenBank/DDBJ databases">
        <authorList>
            <person name="Nowell W R."/>
        </authorList>
    </citation>
    <scope>NUCLEOTIDE SEQUENCE</scope>
</reference>
<dbReference type="PANTHER" id="PTHR22710:SF2">
    <property type="entry name" value="X-RAY RADIATION RESISTANCE-ASSOCIATED PROTEIN 1"/>
    <property type="match status" value="1"/>
</dbReference>
<keyword evidence="2" id="KW-0963">Cytoplasm</keyword>
<evidence type="ECO:0000313" key="7">
    <source>
        <dbReference type="Proteomes" id="UP000663848"/>
    </source>
</evidence>
<evidence type="ECO:0000256" key="4">
    <source>
        <dbReference type="ARBA" id="ARBA00022737"/>
    </source>
</evidence>
<proteinExistence type="predicted"/>
<dbReference type="PANTHER" id="PTHR22710">
    <property type="entry name" value="X-RAY RADIATION RESISTANCE ASSOCIATED PROTEIN 1 XRRA1"/>
    <property type="match status" value="1"/>
</dbReference>
<protein>
    <submittedName>
        <fullName evidence="5">Uncharacterized protein</fullName>
    </submittedName>
</protein>
<feature type="non-terminal residue" evidence="5">
    <location>
        <position position="56"/>
    </location>
</feature>
<dbReference type="EMBL" id="CAJOBR010093350">
    <property type="protein sequence ID" value="CAF5144149.1"/>
    <property type="molecule type" value="Genomic_DNA"/>
</dbReference>
<sequence length="56" mass="6491">MHHCAIEDPSNVVILNVNGLDLQDVKEDDFLLFDNIVRIDANENQLPFRMLLLKIK</sequence>
<evidence type="ECO:0000256" key="2">
    <source>
        <dbReference type="ARBA" id="ARBA00022490"/>
    </source>
</evidence>
<gene>
    <name evidence="5" type="ORF">QYT958_LOCUS47012</name>
    <name evidence="6" type="ORF">QYT958_LOCUS47995</name>
</gene>